<dbReference type="Gene3D" id="3.30.560.10">
    <property type="entry name" value="Glucose Oxidase, domain 3"/>
    <property type="match status" value="1"/>
</dbReference>
<dbReference type="Proteomes" id="UP001287286">
    <property type="component" value="Unassembled WGS sequence"/>
</dbReference>
<keyword evidence="3" id="KW-0285">Flavoprotein</keyword>
<comment type="similarity">
    <text evidence="2">Belongs to the GMC oxidoreductase family.</text>
</comment>
<dbReference type="InterPro" id="IPR007867">
    <property type="entry name" value="GMC_OxRtase_C"/>
</dbReference>
<evidence type="ECO:0000256" key="5">
    <source>
        <dbReference type="ARBA" id="ARBA00023002"/>
    </source>
</evidence>
<comment type="cofactor">
    <cofactor evidence="1 7">
        <name>FAD</name>
        <dbReference type="ChEBI" id="CHEBI:57692"/>
    </cofactor>
</comment>
<evidence type="ECO:0000256" key="1">
    <source>
        <dbReference type="ARBA" id="ARBA00001974"/>
    </source>
</evidence>
<organism evidence="11 13">
    <name type="scientific">Purpureocillium lilacinum</name>
    <name type="common">Paecilomyces lilacinus</name>
    <dbReference type="NCBI Taxonomy" id="33203"/>
    <lineage>
        <taxon>Eukaryota</taxon>
        <taxon>Fungi</taxon>
        <taxon>Dikarya</taxon>
        <taxon>Ascomycota</taxon>
        <taxon>Pezizomycotina</taxon>
        <taxon>Sordariomycetes</taxon>
        <taxon>Hypocreomycetidae</taxon>
        <taxon>Hypocreales</taxon>
        <taxon>Ophiocordycipitaceae</taxon>
        <taxon>Purpureocillium</taxon>
    </lineage>
</organism>
<dbReference type="PIRSF" id="PIRSF000137">
    <property type="entry name" value="Alcohol_oxidase"/>
    <property type="match status" value="1"/>
</dbReference>
<dbReference type="GO" id="GO:0016614">
    <property type="term" value="F:oxidoreductase activity, acting on CH-OH group of donors"/>
    <property type="evidence" value="ECO:0007669"/>
    <property type="project" value="InterPro"/>
</dbReference>
<evidence type="ECO:0000259" key="9">
    <source>
        <dbReference type="PROSITE" id="PS00624"/>
    </source>
</evidence>
<evidence type="ECO:0000313" key="13">
    <source>
        <dbReference type="Proteomes" id="UP000078240"/>
    </source>
</evidence>
<dbReference type="Proteomes" id="UP000245956">
    <property type="component" value="Unassembled WGS sequence"/>
</dbReference>
<dbReference type="EMBL" id="JAWRVI010000011">
    <property type="protein sequence ID" value="KAK4091764.1"/>
    <property type="molecule type" value="Genomic_DNA"/>
</dbReference>
<dbReference type="GO" id="GO:0050660">
    <property type="term" value="F:flavin adenine dinucleotide binding"/>
    <property type="evidence" value="ECO:0007669"/>
    <property type="project" value="InterPro"/>
</dbReference>
<keyword evidence="15" id="KW-1185">Reference proteome</keyword>
<feature type="binding site" evidence="7">
    <location>
        <begin position="36"/>
        <end position="37"/>
    </location>
    <ligand>
        <name>FAD</name>
        <dbReference type="ChEBI" id="CHEBI:57692"/>
    </ligand>
</feature>
<keyword evidence="4 7" id="KW-0274">FAD</keyword>
<sequence length="615" mass="67137">MRFCRPDLPATALSLLTLASCSWADSFDYVVVGAGTSGLVIANRLSENPHVTVAVIDPGPDERDNPAVRNPAIWPVLLQTPVNWAYQTVPQANASNRVIEFDAGRGIGGTSLINGTRSNVATRNTARSILTGCVVGMTYIRGDKAQFDAWERLGNTGWNWDILLHHYKKVERLFAPSPWQAEVGASAQRQFHGDAGEVRVGFTPALQNGSFYDDCKASWEKLGQAVNDDVNSGTTRGFDVWPQTLDPEQNLRWDAARAFFWPVAGRKNLHLLNGTASRILWRSDVRDHAQARVSGVEYLASPDGKRTTVKIDKEVILSAGALRTPLILERSGVGNPAFLKTKGIKSVVDLPGVGENLIDQPNISLAYASKPNRTGTSPYATFVTARDLFGNKTGHVAARTRRQLRQWAETTARLSDSSLNASALEHIFQIQHDLIFDKGVTIAEILTTAAQNAALSIFWPLLPFSRGSVHVRSKDDEHVADPVIDPRYLFNGFDTTTYVAAGRLSTAFWRQEPISDTISGRLLPNLTTLPDDATDDQWKRWLEDSIGSNSHSIGTAAMMPRSLGGVVDTALRVYGTRGVRVVDASILPMQFSGHLTATLYAVADRAADIIQGAAN</sequence>
<dbReference type="PANTHER" id="PTHR11552:SF201">
    <property type="entry name" value="GLUCOSE-METHANOL-CHOLINE OXIDOREDUCTASE N-TERMINAL DOMAIN-CONTAINING PROTEIN"/>
    <property type="match status" value="1"/>
</dbReference>
<dbReference type="InterPro" id="IPR027424">
    <property type="entry name" value="Glucose_Oxidase_domain_2"/>
</dbReference>
<keyword evidence="5" id="KW-0560">Oxidoreductase</keyword>
<evidence type="ECO:0000313" key="15">
    <source>
        <dbReference type="Proteomes" id="UP001287286"/>
    </source>
</evidence>
<accession>A0A179GCG6</accession>
<proteinExistence type="inferred from homology"/>
<evidence type="ECO:0000256" key="2">
    <source>
        <dbReference type="ARBA" id="ARBA00010790"/>
    </source>
</evidence>
<evidence type="ECO:0000256" key="4">
    <source>
        <dbReference type="ARBA" id="ARBA00022827"/>
    </source>
</evidence>
<comment type="caution">
    <text evidence="11">The sequence shown here is derived from an EMBL/GenBank/DDBJ whole genome shotgun (WGS) entry which is preliminary data.</text>
</comment>
<dbReference type="Proteomes" id="UP000078240">
    <property type="component" value="Unassembled WGS sequence"/>
</dbReference>
<dbReference type="EMBL" id="LSBH01000008">
    <property type="protein sequence ID" value="OAQ75091.1"/>
    <property type="molecule type" value="Genomic_DNA"/>
</dbReference>
<gene>
    <name evidence="12" type="ORF">PCL_06152</name>
    <name evidence="10" type="ORF">Purlil1_4194</name>
    <name evidence="11" type="ORF">VFPBJ_09066</name>
</gene>
<dbReference type="EMBL" id="LCWV01000002">
    <property type="protein sequence ID" value="PWI75494.1"/>
    <property type="molecule type" value="Genomic_DNA"/>
</dbReference>
<evidence type="ECO:0000256" key="6">
    <source>
        <dbReference type="PIRSR" id="PIRSR000137-1"/>
    </source>
</evidence>
<reference evidence="10" key="4">
    <citation type="submission" date="2023-11" db="EMBL/GenBank/DDBJ databases">
        <authorList>
            <person name="Beijen E."/>
            <person name="Ohm R.A."/>
        </authorList>
    </citation>
    <scope>NUCLEOTIDE SEQUENCE</scope>
    <source>
        <strain evidence="10">CBS 150709</strain>
    </source>
</reference>
<dbReference type="Gene3D" id="4.10.450.10">
    <property type="entry name" value="Glucose Oxidase, domain 2"/>
    <property type="match status" value="1"/>
</dbReference>
<reference evidence="10 15" key="5">
    <citation type="journal article" date="2024" name="Microbiol. Resour. Announc.">
        <title>Genome annotations for the ascomycete fungi Trichoderma harzianum, Trichoderma aggressivum, and Purpureocillium lilacinum.</title>
        <authorList>
            <person name="Beijen E.P.W."/>
            <person name="Ohm R.A."/>
        </authorList>
    </citation>
    <scope>NUCLEOTIDE SEQUENCE [LARGE SCALE GENOMIC DNA]</scope>
    <source>
        <strain evidence="10 15">CBS 150709</strain>
    </source>
</reference>
<protein>
    <submittedName>
        <fullName evidence="10">CAZyme family AA3</fullName>
    </submittedName>
    <submittedName>
        <fullName evidence="11">GMC oxidoreductase</fullName>
    </submittedName>
</protein>
<dbReference type="InterPro" id="IPR000172">
    <property type="entry name" value="GMC_OxRdtase_N"/>
</dbReference>
<dbReference type="SUPFAM" id="SSF54373">
    <property type="entry name" value="FAD-linked reductases, C-terminal domain"/>
    <property type="match status" value="1"/>
</dbReference>
<keyword evidence="8" id="KW-0732">Signal</keyword>
<reference evidence="11 13" key="3">
    <citation type="submission" date="2016-01" db="EMBL/GenBank/DDBJ databases">
        <title>Biosynthesis of antibiotic leucinostatins and their inhibition on Phytophthora in bio-control Purpureocillium lilacinum.</title>
        <authorList>
            <person name="Wang G."/>
            <person name="Liu Z."/>
            <person name="Lin R."/>
            <person name="Li E."/>
            <person name="Mao Z."/>
            <person name="Ling J."/>
            <person name="Yin W."/>
            <person name="Xie B."/>
        </authorList>
    </citation>
    <scope>NUCLEOTIDE SEQUENCE [LARGE SCALE GENOMIC DNA]</scope>
    <source>
        <strain evidence="11">PLBJ-1</strain>
    </source>
</reference>
<feature type="active site" description="Proton acceptor" evidence="6">
    <location>
        <position position="594"/>
    </location>
</feature>
<dbReference type="Gene3D" id="3.50.50.60">
    <property type="entry name" value="FAD/NAD(P)-binding domain"/>
    <property type="match status" value="1"/>
</dbReference>
<evidence type="ECO:0000313" key="10">
    <source>
        <dbReference type="EMBL" id="KAK4091764.1"/>
    </source>
</evidence>
<dbReference type="Pfam" id="PF00732">
    <property type="entry name" value="GMC_oxred_N"/>
    <property type="match status" value="1"/>
</dbReference>
<dbReference type="Pfam" id="PF05199">
    <property type="entry name" value="GMC_oxred_C"/>
    <property type="match status" value="1"/>
</dbReference>
<name>A0A179GCG6_PURLI</name>
<evidence type="ECO:0000256" key="8">
    <source>
        <dbReference type="SAM" id="SignalP"/>
    </source>
</evidence>
<feature type="signal peptide" evidence="8">
    <location>
        <begin position="1"/>
        <end position="24"/>
    </location>
</feature>
<evidence type="ECO:0000313" key="11">
    <source>
        <dbReference type="EMBL" id="OAQ75091.1"/>
    </source>
</evidence>
<dbReference type="PANTHER" id="PTHR11552">
    <property type="entry name" value="GLUCOSE-METHANOL-CHOLINE GMC OXIDOREDUCTASE"/>
    <property type="match status" value="1"/>
</dbReference>
<evidence type="ECO:0000256" key="7">
    <source>
        <dbReference type="PIRSR" id="PIRSR000137-2"/>
    </source>
</evidence>
<dbReference type="InterPro" id="IPR036188">
    <property type="entry name" value="FAD/NAD-bd_sf"/>
</dbReference>
<evidence type="ECO:0000313" key="14">
    <source>
        <dbReference type="Proteomes" id="UP000245956"/>
    </source>
</evidence>
<dbReference type="InterPro" id="IPR012132">
    <property type="entry name" value="GMC_OxRdtase"/>
</dbReference>
<feature type="domain" description="Glucose-methanol-choline oxidoreductase N-terminal" evidence="9">
    <location>
        <begin position="320"/>
        <end position="334"/>
    </location>
</feature>
<feature type="binding site" evidence="7">
    <location>
        <position position="110"/>
    </location>
    <ligand>
        <name>FAD</name>
        <dbReference type="ChEBI" id="CHEBI:57692"/>
    </ligand>
</feature>
<evidence type="ECO:0000256" key="3">
    <source>
        <dbReference type="ARBA" id="ARBA00022630"/>
    </source>
</evidence>
<dbReference type="AlphaFoldDB" id="A0A179GCG6"/>
<dbReference type="SUPFAM" id="SSF51905">
    <property type="entry name" value="FAD/NAD(P)-binding domain"/>
    <property type="match status" value="1"/>
</dbReference>
<dbReference type="PROSITE" id="PS51257">
    <property type="entry name" value="PROKAR_LIPOPROTEIN"/>
    <property type="match status" value="1"/>
</dbReference>
<evidence type="ECO:0000313" key="12">
    <source>
        <dbReference type="EMBL" id="PWI75494.1"/>
    </source>
</evidence>
<reference evidence="12 14" key="2">
    <citation type="journal article" date="2016" name="Front. Microbiol.">
        <title>Genome and transcriptome sequences reveal the specific parasitism of the nematophagous Purpureocillium lilacinum 36-1.</title>
        <authorList>
            <person name="Xie J."/>
            <person name="Li S."/>
            <person name="Mo C."/>
            <person name="Xiao X."/>
            <person name="Peng D."/>
            <person name="Wang G."/>
            <person name="Xiao Y."/>
        </authorList>
    </citation>
    <scope>NUCLEOTIDE SEQUENCE [LARGE SCALE GENOMIC DNA]</scope>
    <source>
        <strain evidence="12 14">36-1</strain>
    </source>
</reference>
<feature type="active site" description="Proton donor" evidence="6">
    <location>
        <position position="551"/>
    </location>
</feature>
<reference evidence="12" key="1">
    <citation type="submission" date="2015-05" db="EMBL/GenBank/DDBJ databases">
        <authorList>
            <person name="Wang D.B."/>
            <person name="Wang M."/>
        </authorList>
    </citation>
    <scope>NUCLEOTIDE SEQUENCE</scope>
    <source>
        <strain evidence="12">36-1</strain>
    </source>
</reference>
<dbReference type="PROSITE" id="PS00624">
    <property type="entry name" value="GMC_OXRED_2"/>
    <property type="match status" value="1"/>
</dbReference>
<feature type="chain" id="PRO_5044550848" evidence="8">
    <location>
        <begin position="25"/>
        <end position="615"/>
    </location>
</feature>